<evidence type="ECO:0008006" key="4">
    <source>
        <dbReference type="Google" id="ProtNLM"/>
    </source>
</evidence>
<dbReference type="GO" id="GO:0042048">
    <property type="term" value="P:olfactory behavior"/>
    <property type="evidence" value="ECO:0007669"/>
    <property type="project" value="TreeGrafter"/>
</dbReference>
<dbReference type="eggNOG" id="ENOG502TFVT">
    <property type="taxonomic scope" value="Eukaryota"/>
</dbReference>
<dbReference type="PANTHER" id="PTHR22943:SF12">
    <property type="entry name" value="SEVEN TM RECEPTOR"/>
    <property type="match status" value="1"/>
</dbReference>
<organism evidence="3">
    <name type="scientific">Caenorhabditis remanei</name>
    <name type="common">Caenorhabditis vulgaris</name>
    <dbReference type="NCBI Taxonomy" id="31234"/>
    <lineage>
        <taxon>Eukaryota</taxon>
        <taxon>Metazoa</taxon>
        <taxon>Ecdysozoa</taxon>
        <taxon>Nematoda</taxon>
        <taxon>Chromadorea</taxon>
        <taxon>Rhabditida</taxon>
        <taxon>Rhabditina</taxon>
        <taxon>Rhabditomorpha</taxon>
        <taxon>Rhabditoidea</taxon>
        <taxon>Rhabditidae</taxon>
        <taxon>Peloderinae</taxon>
        <taxon>Caenorhabditis</taxon>
    </lineage>
</organism>
<dbReference type="OrthoDB" id="5825647at2759"/>
<dbReference type="HOGENOM" id="CLU_036335_2_0_1"/>
<keyword evidence="1" id="KW-0812">Transmembrane</keyword>
<keyword evidence="3" id="KW-1185">Reference proteome</keyword>
<dbReference type="GO" id="GO:0005886">
    <property type="term" value="C:plasma membrane"/>
    <property type="evidence" value="ECO:0007669"/>
    <property type="project" value="TreeGrafter"/>
</dbReference>
<reference evidence="2" key="1">
    <citation type="submission" date="2007-07" db="EMBL/GenBank/DDBJ databases">
        <title>PCAP assembly of the Caenorhabditis remanei genome.</title>
        <authorList>
            <consortium name="The Caenorhabditis remanei Sequencing Consortium"/>
            <person name="Wilson R.K."/>
        </authorList>
    </citation>
    <scope>NUCLEOTIDE SEQUENCE [LARGE SCALE GENOMIC DNA]</scope>
    <source>
        <strain evidence="2">PB4641</strain>
    </source>
</reference>
<feature type="transmembrane region" description="Helical" evidence="1">
    <location>
        <begin position="225"/>
        <end position="247"/>
    </location>
</feature>
<dbReference type="SUPFAM" id="SSF81321">
    <property type="entry name" value="Family A G protein-coupled receptor-like"/>
    <property type="match status" value="1"/>
</dbReference>
<dbReference type="Pfam" id="PF10326">
    <property type="entry name" value="7TM_GPCR_Str"/>
    <property type="match status" value="1"/>
</dbReference>
<dbReference type="GO" id="GO:0038022">
    <property type="term" value="F:G protein-coupled olfactory receptor activity"/>
    <property type="evidence" value="ECO:0007669"/>
    <property type="project" value="TreeGrafter"/>
</dbReference>
<dbReference type="OMA" id="FMQIPLS"/>
<keyword evidence="1" id="KW-0472">Membrane</keyword>
<feature type="transmembrane region" description="Helical" evidence="1">
    <location>
        <begin position="310"/>
        <end position="330"/>
    </location>
</feature>
<dbReference type="AlphaFoldDB" id="E3MYZ7"/>
<gene>
    <name evidence="2" type="ORF">CRE_05058</name>
</gene>
<dbReference type="InParanoid" id="E3MYZ7"/>
<feature type="transmembrane region" description="Helical" evidence="1">
    <location>
        <begin position="68"/>
        <end position="91"/>
    </location>
</feature>
<feature type="transmembrane region" description="Helical" evidence="1">
    <location>
        <begin position="111"/>
        <end position="137"/>
    </location>
</feature>
<name>E3MYZ7_CAERE</name>
<feature type="transmembrane region" description="Helical" evidence="1">
    <location>
        <begin position="272"/>
        <end position="298"/>
    </location>
</feature>
<dbReference type="PANTHER" id="PTHR22943">
    <property type="entry name" value="7-TRANSMEMBRANE DOMAIN RECEPTOR C.ELEGANS"/>
    <property type="match status" value="1"/>
</dbReference>
<keyword evidence="1" id="KW-1133">Transmembrane helix</keyword>
<sequence length="347" mass="39581">MDPTLTSAIRQKVSDLMDASSEFESSNSDDLINQIERGCTCFGMFSNAILLPMILYRSPSDIGVYKFLMMYIAVFELFFGWLELMTVPQLFTQGSAFIVTIDPDNAVLPDSALQISILIYCGSFATSLAIFGVQFAYRYQVLQGNTTWTAYSLANFTFWGGIPLFVAMLWTLSCWIFLGRNEYVDMVMRQDYFPSNLENKTIGFVGIYFYPKLENGMSVINWNSFIGMALCTCILFGSETLMVYFAVRSYLITKTLMASTCSPNFRKLQWQLFYALVFQTVIPILFMQIPLSVLYLTLFLNISTPFFGNLQATTISFYLATDALPTIFIIKPYRETIFGKKSERTRE</sequence>
<protein>
    <recommendedName>
        <fullName evidence="4">Seven TM Receptor</fullName>
    </recommendedName>
</protein>
<feature type="transmembrane region" description="Helical" evidence="1">
    <location>
        <begin position="158"/>
        <end position="178"/>
    </location>
</feature>
<evidence type="ECO:0000256" key="1">
    <source>
        <dbReference type="SAM" id="Phobius"/>
    </source>
</evidence>
<dbReference type="EMBL" id="DS268499">
    <property type="protein sequence ID" value="EFP12772.1"/>
    <property type="molecule type" value="Genomic_DNA"/>
</dbReference>
<accession>E3MYZ7</accession>
<dbReference type="Proteomes" id="UP000008281">
    <property type="component" value="Unassembled WGS sequence"/>
</dbReference>
<dbReference type="InterPro" id="IPR019428">
    <property type="entry name" value="7TM_GPCR_serpentine_rcpt_Str"/>
</dbReference>
<dbReference type="FunCoup" id="E3MYZ7">
    <property type="interactions" value="1116"/>
</dbReference>
<evidence type="ECO:0000313" key="3">
    <source>
        <dbReference type="Proteomes" id="UP000008281"/>
    </source>
</evidence>
<proteinExistence type="predicted"/>
<evidence type="ECO:0000313" key="2">
    <source>
        <dbReference type="EMBL" id="EFP12772.1"/>
    </source>
</evidence>